<protein>
    <submittedName>
        <fullName evidence="3">Uncharacterized protein</fullName>
    </submittedName>
</protein>
<dbReference type="Gene3D" id="1.25.40.10">
    <property type="entry name" value="Tetratricopeptide repeat domain"/>
    <property type="match status" value="3"/>
</dbReference>
<feature type="repeat" description="TPR" evidence="1">
    <location>
        <begin position="221"/>
        <end position="254"/>
    </location>
</feature>
<dbReference type="GO" id="GO:0000127">
    <property type="term" value="C:transcription factor TFIIIC complex"/>
    <property type="evidence" value="ECO:0007669"/>
    <property type="project" value="EnsemblFungi"/>
</dbReference>
<name>A0A1E3P7Y4_WICAA</name>
<organism evidence="3 4">
    <name type="scientific">Wickerhamomyces anomalus (strain ATCC 58044 / CBS 1984 / NCYC 433 / NRRL Y-366-8)</name>
    <name type="common">Yeast</name>
    <name type="synonym">Hansenula anomala</name>
    <dbReference type="NCBI Taxonomy" id="683960"/>
    <lineage>
        <taxon>Eukaryota</taxon>
        <taxon>Fungi</taxon>
        <taxon>Dikarya</taxon>
        <taxon>Ascomycota</taxon>
        <taxon>Saccharomycotina</taxon>
        <taxon>Saccharomycetes</taxon>
        <taxon>Phaffomycetales</taxon>
        <taxon>Wickerhamomycetaceae</taxon>
        <taxon>Wickerhamomyces</taxon>
    </lineage>
</organism>
<dbReference type="GO" id="GO:0042791">
    <property type="term" value="P:5S class rRNA transcription by RNA polymerase III"/>
    <property type="evidence" value="ECO:0007669"/>
    <property type="project" value="EnsemblFungi"/>
</dbReference>
<feature type="region of interest" description="Disordered" evidence="2">
    <location>
        <begin position="1"/>
        <end position="76"/>
    </location>
</feature>
<dbReference type="GO" id="GO:0001003">
    <property type="term" value="F:RNA polymerase III type 2 promoter sequence-specific DNA binding"/>
    <property type="evidence" value="ECO:0007669"/>
    <property type="project" value="EnsemblFungi"/>
</dbReference>
<dbReference type="RefSeq" id="XP_019040738.1">
    <property type="nucleotide sequence ID" value="XM_019184673.1"/>
</dbReference>
<keyword evidence="4" id="KW-1185">Reference proteome</keyword>
<proteinExistence type="predicted"/>
<dbReference type="InterPro" id="IPR011990">
    <property type="entry name" value="TPR-like_helical_dom_sf"/>
</dbReference>
<dbReference type="SMART" id="SM00028">
    <property type="entry name" value="TPR"/>
    <property type="match status" value="7"/>
</dbReference>
<evidence type="ECO:0000256" key="1">
    <source>
        <dbReference type="PROSITE-ProRule" id="PRU00339"/>
    </source>
</evidence>
<dbReference type="Proteomes" id="UP000094112">
    <property type="component" value="Unassembled WGS sequence"/>
</dbReference>
<dbReference type="GeneID" id="30201919"/>
<evidence type="ECO:0000256" key="2">
    <source>
        <dbReference type="SAM" id="MobiDB-lite"/>
    </source>
</evidence>
<sequence length="988" mass="114703">MPAVNEGDHSQVSYPNDSDEDIYNEIDVRAMIGEDNDDDNEEQIIFSENDEDDDEDDVDPEDIDLAAEFSDDDGNLSYEEDTEEAFMDAVREANNFRKKKRGDKKRPRARPQRELDPEVVMLLSSANEMFVGSDYDAAEKIYQEVIKKDPRNFSAYKSLGEIYYRQNRLNKSCNAWFLAAHLNPLDGDYWAFVARTSRDLGHTTQAIYCYGRAISAKNRSFDVFLQRSILYRETGQLGRALEGLQKLQKLHPSKSSVVRELALIYIQLNRVNDAIAMYLMIFEKNVTKRIRDESNEDDSFDDSEDEADSKSRGFPVFDWSSLNILAELFVKQKNYAIAIRTIKHAARWIQGREDEEFWEDVTDDSEFDERRYENAKFEALADVLKTRSHKLPIDIRVKLASLRLSLNHVDEALIHFGFLLNEDITEMADLFSDAGTKLEGAQLFSDAVKFYVPLSRLEDFHIPELFTSLGRCFTELGKYQDAKEYYNIALEMDPGNMDIQLALVEVLYYLEEVEESQSLLESITSRRKESGKAVTEEHNLSDVTKQQIAEPVQDADDQALIQNKINKPPKRGYRLTEAEKQERDNKLKQNVIEKYQRLKRLHQGLESGDNVAATTWIQLASELIEIFSNVKNFFPKDRSRQFKGIITRTRNLQMDIDSKLERISQLYEGFTSKVEEKLVLTSKEEFRGLKYDQWFELFMEYALAVARYENPNDANSIIDSAKNVNVFYQNKDRDEVMNLVKLAISIRTQDHKDMLLSLRVILNSFQFNKKVLKLFLLCQPSGKACTENFISINHQKYFLRQVKAYDSLNQKRSITGMANITNKEVEVNGSDNTYLMYIYACLLFTNRSYVPSLVYFTRIYKSYKNEPMICLLAGLAHVHRSMQRSSTNRHLELLQGLKYVMEYFELRTSSKFGPLEHQEALYNLGRVYHLLGLFSIAVEYYNKVLEEFDDLDAENDLKRQTAYNLILIYNSSGNTKLSNKIMEEYLTI</sequence>
<dbReference type="AlphaFoldDB" id="A0A1E3P7Y4"/>
<dbReference type="GO" id="GO:0001002">
    <property type="term" value="F:RNA polymerase III type 1 promoter sequence-specific DNA binding"/>
    <property type="evidence" value="ECO:0007669"/>
    <property type="project" value="EnsemblFungi"/>
</dbReference>
<dbReference type="InterPro" id="IPR019734">
    <property type="entry name" value="TPR_rpt"/>
</dbReference>
<accession>A0A1E3P7Y4</accession>
<dbReference type="PANTHER" id="PTHR23082">
    <property type="entry name" value="TRANSCRIPTION INITIATION FACTOR IIIC TFIIIC , POLYPEPTIDE 3-RELATED"/>
    <property type="match status" value="1"/>
</dbReference>
<dbReference type="SUPFAM" id="SSF48452">
    <property type="entry name" value="TPR-like"/>
    <property type="match status" value="2"/>
</dbReference>
<dbReference type="GO" id="GO:0008301">
    <property type="term" value="F:DNA binding, bending"/>
    <property type="evidence" value="ECO:0007669"/>
    <property type="project" value="EnsemblFungi"/>
</dbReference>
<feature type="repeat" description="TPR" evidence="1">
    <location>
        <begin position="463"/>
        <end position="496"/>
    </location>
</feature>
<dbReference type="PANTHER" id="PTHR23082:SF0">
    <property type="entry name" value="GENERAL TRANSCRIPTION FACTOR 3C POLYPEPTIDE 3"/>
    <property type="match status" value="1"/>
</dbReference>
<dbReference type="STRING" id="683960.A0A1E3P7Y4"/>
<reference evidence="3 4" key="1">
    <citation type="journal article" date="2016" name="Proc. Natl. Acad. Sci. U.S.A.">
        <title>Comparative genomics of biotechnologically important yeasts.</title>
        <authorList>
            <person name="Riley R."/>
            <person name="Haridas S."/>
            <person name="Wolfe K.H."/>
            <person name="Lopes M.R."/>
            <person name="Hittinger C.T."/>
            <person name="Goeker M."/>
            <person name="Salamov A.A."/>
            <person name="Wisecaver J.H."/>
            <person name="Long T.M."/>
            <person name="Calvey C.H."/>
            <person name="Aerts A.L."/>
            <person name="Barry K.W."/>
            <person name="Choi C."/>
            <person name="Clum A."/>
            <person name="Coughlan A.Y."/>
            <person name="Deshpande S."/>
            <person name="Douglass A.P."/>
            <person name="Hanson S.J."/>
            <person name="Klenk H.-P."/>
            <person name="LaButti K.M."/>
            <person name="Lapidus A."/>
            <person name="Lindquist E.A."/>
            <person name="Lipzen A.M."/>
            <person name="Meier-Kolthoff J.P."/>
            <person name="Ohm R.A."/>
            <person name="Otillar R.P."/>
            <person name="Pangilinan J.L."/>
            <person name="Peng Y."/>
            <person name="Rokas A."/>
            <person name="Rosa C.A."/>
            <person name="Scheuner C."/>
            <person name="Sibirny A.A."/>
            <person name="Slot J.C."/>
            <person name="Stielow J.B."/>
            <person name="Sun H."/>
            <person name="Kurtzman C.P."/>
            <person name="Blackwell M."/>
            <person name="Grigoriev I.V."/>
            <person name="Jeffries T.W."/>
        </authorList>
    </citation>
    <scope>NUCLEOTIDE SEQUENCE [LARGE SCALE GENOMIC DNA]</scope>
    <source>
        <strain evidence="4">ATCC 58044 / CBS 1984 / NCYC 433 / NRRL Y-366-8</strain>
    </source>
</reference>
<gene>
    <name evidence="3" type="ORF">WICANDRAFT_78153</name>
</gene>
<evidence type="ECO:0000313" key="4">
    <source>
        <dbReference type="Proteomes" id="UP000094112"/>
    </source>
</evidence>
<dbReference type="Pfam" id="PF14559">
    <property type="entry name" value="TPR_19"/>
    <property type="match status" value="1"/>
</dbReference>
<dbReference type="Pfam" id="PF13432">
    <property type="entry name" value="TPR_16"/>
    <property type="match status" value="1"/>
</dbReference>
<feature type="compositionally biased region" description="Acidic residues" evidence="2">
    <location>
        <begin position="34"/>
        <end position="76"/>
    </location>
</feature>
<dbReference type="InterPro" id="IPR039340">
    <property type="entry name" value="Tfc4/TFIIIC-102/Sfc4"/>
</dbReference>
<evidence type="ECO:0000313" key="3">
    <source>
        <dbReference type="EMBL" id="ODQ61531.1"/>
    </source>
</evidence>
<dbReference type="PROSITE" id="PS50293">
    <property type="entry name" value="TPR_REGION"/>
    <property type="match status" value="1"/>
</dbReference>
<feature type="repeat" description="TPR" evidence="1">
    <location>
        <begin position="918"/>
        <end position="951"/>
    </location>
</feature>
<dbReference type="EMBL" id="KV454209">
    <property type="protein sequence ID" value="ODQ61531.1"/>
    <property type="molecule type" value="Genomic_DNA"/>
</dbReference>
<dbReference type="PROSITE" id="PS50005">
    <property type="entry name" value="TPR"/>
    <property type="match status" value="3"/>
</dbReference>
<dbReference type="Pfam" id="PF13181">
    <property type="entry name" value="TPR_8"/>
    <property type="match status" value="1"/>
</dbReference>
<keyword evidence="1" id="KW-0802">TPR repeat</keyword>
<dbReference type="OrthoDB" id="9991317at2759"/>